<keyword evidence="4 11" id="KW-0150">Chloroplast</keyword>
<dbReference type="PANTHER" id="PTHR31727">
    <property type="entry name" value="OLEOYL-ACYL CARRIER PROTEIN THIOESTERASE 1, CHLOROPLASTIC"/>
    <property type="match status" value="1"/>
</dbReference>
<organism evidence="14 15">
    <name type="scientific">Corchorus olitorius</name>
    <dbReference type="NCBI Taxonomy" id="93759"/>
    <lineage>
        <taxon>Eukaryota</taxon>
        <taxon>Viridiplantae</taxon>
        <taxon>Streptophyta</taxon>
        <taxon>Embryophyta</taxon>
        <taxon>Tracheophyta</taxon>
        <taxon>Spermatophyta</taxon>
        <taxon>Magnoliopsida</taxon>
        <taxon>eudicotyledons</taxon>
        <taxon>Gunneridae</taxon>
        <taxon>Pentapetalae</taxon>
        <taxon>rosids</taxon>
        <taxon>malvids</taxon>
        <taxon>Malvales</taxon>
        <taxon>Malvaceae</taxon>
        <taxon>Grewioideae</taxon>
        <taxon>Apeibeae</taxon>
        <taxon>Corchorus</taxon>
    </lineage>
</organism>
<dbReference type="STRING" id="93759.A0A1R3H9A9"/>
<sequence>MGSTSLKIKSKAQDFAPNGSVGQATSTIRRTLLPAAAKEHLTLEGRLMNAGKIFQQNFLIRSFDVDPDYKVSIKAIMNYLQDASVNYRKKMGMSAENLLGVTPEMRTRDLIWVYRCMCIMVDRYPSWDDFVQLHHWFSTSGRTGLRCHWVINDIKTGETLVRASSLFVMMNKKTRKVCKLPEEVENEFKPYLTINAESIVENERNSCPKVETMNHIRTGLTAGWNDLDFNYHVNNSKYVDWILESIPRSPVHNQELCSINIEYRRECLKDDVIQSLSKVVTDEQTNHHGIELEHLLRLESGPEVLRAKTAWRPKSVCR</sequence>
<comment type="caution">
    <text evidence="14">The sequence shown here is derived from an EMBL/GenBank/DDBJ whole genome shotgun (WGS) entry which is preliminary data.</text>
</comment>
<evidence type="ECO:0000259" key="12">
    <source>
        <dbReference type="Pfam" id="PF01643"/>
    </source>
</evidence>
<dbReference type="EMBL" id="AWUE01020719">
    <property type="protein sequence ID" value="OMO66836.1"/>
    <property type="molecule type" value="Genomic_DNA"/>
</dbReference>
<evidence type="ECO:0000256" key="7">
    <source>
        <dbReference type="ARBA" id="ARBA00022832"/>
    </source>
</evidence>
<keyword evidence="6 11" id="KW-0378">Hydrolase</keyword>
<reference evidence="15" key="1">
    <citation type="submission" date="2013-09" db="EMBL/GenBank/DDBJ databases">
        <title>Corchorus olitorius genome sequencing.</title>
        <authorList>
            <person name="Alam M."/>
            <person name="Haque M.S."/>
            <person name="Islam M.S."/>
            <person name="Emdad E.M."/>
            <person name="Islam M.M."/>
            <person name="Ahmed B."/>
            <person name="Halim A."/>
            <person name="Hossen Q.M.M."/>
            <person name="Hossain M.Z."/>
            <person name="Ahmed R."/>
            <person name="Khan M.M."/>
            <person name="Islam R."/>
            <person name="Rashid M.M."/>
            <person name="Khan S.A."/>
            <person name="Rahman M.S."/>
            <person name="Alam M."/>
            <person name="Yahiya A.S."/>
            <person name="Khan M.S."/>
            <person name="Azam M.S."/>
            <person name="Haque T."/>
            <person name="Lashkar M.Z.H."/>
            <person name="Akhand A.I."/>
            <person name="Morshed G."/>
            <person name="Roy S."/>
            <person name="Uddin K.S."/>
            <person name="Rabeya T."/>
            <person name="Hossain A.S."/>
            <person name="Chowdhury A."/>
            <person name="Snigdha A.R."/>
            <person name="Mortoza M.S."/>
            <person name="Matin S.A."/>
            <person name="Hoque S.M.E."/>
            <person name="Islam M.K."/>
            <person name="Roy D.K."/>
            <person name="Haider R."/>
            <person name="Moosa M.M."/>
            <person name="Elias S.M."/>
            <person name="Hasan A.M."/>
            <person name="Jahan S."/>
            <person name="Shafiuddin M."/>
            <person name="Mahmood N."/>
            <person name="Shommy N.S."/>
        </authorList>
    </citation>
    <scope>NUCLEOTIDE SEQUENCE [LARGE SCALE GENOMIC DNA]</scope>
    <source>
        <strain evidence="15">cv. O-4</strain>
    </source>
</reference>
<name>A0A1R3H9A9_9ROSI</name>
<evidence type="ECO:0000256" key="9">
    <source>
        <dbReference type="ARBA" id="ARBA00023098"/>
    </source>
</evidence>
<feature type="domain" description="Acyl-ACP thioesterase N-terminal hotdog" evidence="12">
    <location>
        <begin position="51"/>
        <end position="187"/>
    </location>
</feature>
<dbReference type="AlphaFoldDB" id="A0A1R3H9A9"/>
<dbReference type="GO" id="GO:0016297">
    <property type="term" value="F:fatty acyl-[ACP] hydrolase activity"/>
    <property type="evidence" value="ECO:0007669"/>
    <property type="project" value="InterPro"/>
</dbReference>
<dbReference type="Proteomes" id="UP000187203">
    <property type="component" value="Unassembled WGS sequence"/>
</dbReference>
<evidence type="ECO:0000256" key="2">
    <source>
        <dbReference type="ARBA" id="ARBA00006500"/>
    </source>
</evidence>
<protein>
    <recommendedName>
        <fullName evidence="11">Acyl-[acyl-carrier-protein] hydrolase</fullName>
        <ecNumber evidence="11">3.1.2.-</ecNumber>
    </recommendedName>
</protein>
<evidence type="ECO:0000256" key="5">
    <source>
        <dbReference type="ARBA" id="ARBA00022640"/>
    </source>
</evidence>
<comment type="similarity">
    <text evidence="2 11">Belongs to the acyl-ACP thioesterase family.</text>
</comment>
<dbReference type="InterPro" id="IPR029069">
    <property type="entry name" value="HotDog_dom_sf"/>
</dbReference>
<proteinExistence type="inferred from homology"/>
<dbReference type="EC" id="3.1.2.-" evidence="11"/>
<keyword evidence="7 11" id="KW-0276">Fatty acid metabolism</keyword>
<feature type="domain" description="Acyl-ACP thioesterase-like C-terminal" evidence="13">
    <location>
        <begin position="217"/>
        <end position="312"/>
    </location>
</feature>
<keyword evidence="15" id="KW-1185">Reference proteome</keyword>
<evidence type="ECO:0000256" key="11">
    <source>
        <dbReference type="RuleBase" id="RU363096"/>
    </source>
</evidence>
<keyword evidence="5 11" id="KW-0934">Plastid</keyword>
<keyword evidence="3 11" id="KW-0444">Lipid biosynthesis</keyword>
<gene>
    <name evidence="14" type="ORF">COLO4_30324</name>
</gene>
<evidence type="ECO:0000256" key="10">
    <source>
        <dbReference type="ARBA" id="ARBA00023160"/>
    </source>
</evidence>
<accession>A0A1R3H9A9</accession>
<evidence type="ECO:0000313" key="14">
    <source>
        <dbReference type="EMBL" id="OMO66836.1"/>
    </source>
</evidence>
<evidence type="ECO:0000256" key="6">
    <source>
        <dbReference type="ARBA" id="ARBA00022801"/>
    </source>
</evidence>
<dbReference type="OrthoDB" id="979177at2759"/>
<evidence type="ECO:0000256" key="1">
    <source>
        <dbReference type="ARBA" id="ARBA00004229"/>
    </source>
</evidence>
<dbReference type="PANTHER" id="PTHR31727:SF9">
    <property type="entry name" value="ACYL-[ACYL-CARRIER-PROTEIN] HYDROLASE"/>
    <property type="match status" value="1"/>
</dbReference>
<dbReference type="InterPro" id="IPR049427">
    <property type="entry name" value="Acyl-ACP_TE_C"/>
</dbReference>
<dbReference type="InterPro" id="IPR045023">
    <property type="entry name" value="FATA/B"/>
</dbReference>
<dbReference type="SUPFAM" id="SSF54637">
    <property type="entry name" value="Thioesterase/thiol ester dehydrase-isomerase"/>
    <property type="match status" value="2"/>
</dbReference>
<keyword evidence="10 11" id="KW-0275">Fatty acid biosynthesis</keyword>
<dbReference type="GO" id="GO:0009507">
    <property type="term" value="C:chloroplast"/>
    <property type="evidence" value="ECO:0007669"/>
    <property type="project" value="UniProtKB-SubCell"/>
</dbReference>
<comment type="subcellular location">
    <subcellularLocation>
        <location evidence="1 11">Plastid</location>
        <location evidence="1 11">Chloroplast</location>
    </subcellularLocation>
</comment>
<dbReference type="Pfam" id="PF20791">
    <property type="entry name" value="Acyl-ACP_TE_C"/>
    <property type="match status" value="1"/>
</dbReference>
<dbReference type="Gene3D" id="3.10.129.10">
    <property type="entry name" value="Hotdog Thioesterase"/>
    <property type="match status" value="1"/>
</dbReference>
<dbReference type="GO" id="GO:0000036">
    <property type="term" value="F:acyl carrier activity"/>
    <property type="evidence" value="ECO:0007669"/>
    <property type="project" value="TreeGrafter"/>
</dbReference>
<evidence type="ECO:0000256" key="4">
    <source>
        <dbReference type="ARBA" id="ARBA00022528"/>
    </source>
</evidence>
<dbReference type="InterPro" id="IPR002864">
    <property type="entry name" value="Acyl-ACP_thioesterase_NHD"/>
</dbReference>
<evidence type="ECO:0000313" key="15">
    <source>
        <dbReference type="Proteomes" id="UP000187203"/>
    </source>
</evidence>
<keyword evidence="8" id="KW-0809">Transit peptide</keyword>
<evidence type="ECO:0000256" key="8">
    <source>
        <dbReference type="ARBA" id="ARBA00022946"/>
    </source>
</evidence>
<dbReference type="Pfam" id="PF01643">
    <property type="entry name" value="Acyl-ACP_TE"/>
    <property type="match status" value="1"/>
</dbReference>
<evidence type="ECO:0000259" key="13">
    <source>
        <dbReference type="Pfam" id="PF20791"/>
    </source>
</evidence>
<comment type="function">
    <text evidence="11">Plays an essential role in chain termination during de novo fatty acid synthesis.</text>
</comment>
<evidence type="ECO:0000256" key="3">
    <source>
        <dbReference type="ARBA" id="ARBA00022516"/>
    </source>
</evidence>
<keyword evidence="9 11" id="KW-0443">Lipid metabolism</keyword>